<feature type="region of interest" description="Disordered" evidence="2">
    <location>
        <begin position="1717"/>
        <end position="1753"/>
    </location>
</feature>
<feature type="compositionally biased region" description="Gly residues" evidence="2">
    <location>
        <begin position="1174"/>
        <end position="1191"/>
    </location>
</feature>
<feature type="region of interest" description="Disordered" evidence="2">
    <location>
        <begin position="1356"/>
        <end position="1393"/>
    </location>
</feature>
<dbReference type="PROSITE" id="PS00108">
    <property type="entry name" value="PROTEIN_KINASE_ST"/>
    <property type="match status" value="1"/>
</dbReference>
<name>A0A836BZZ0_9CHLO</name>
<feature type="region of interest" description="Disordered" evidence="2">
    <location>
        <begin position="684"/>
        <end position="753"/>
    </location>
</feature>
<evidence type="ECO:0000313" key="5">
    <source>
        <dbReference type="Proteomes" id="UP000612055"/>
    </source>
</evidence>
<dbReference type="PROSITE" id="PS50011">
    <property type="entry name" value="PROTEIN_KINASE_DOM"/>
    <property type="match status" value="1"/>
</dbReference>
<proteinExistence type="predicted"/>
<feature type="compositionally biased region" description="Acidic residues" evidence="2">
    <location>
        <begin position="839"/>
        <end position="851"/>
    </location>
</feature>
<dbReference type="InterPro" id="IPR011009">
    <property type="entry name" value="Kinase-like_dom_sf"/>
</dbReference>
<reference evidence="4" key="1">
    <citation type="journal article" date="2020" name="bioRxiv">
        <title>Comparative genomics of Chlamydomonas.</title>
        <authorList>
            <person name="Craig R.J."/>
            <person name="Hasan A.R."/>
            <person name="Ness R.W."/>
            <person name="Keightley P.D."/>
        </authorList>
    </citation>
    <scope>NUCLEOTIDE SEQUENCE</scope>
    <source>
        <strain evidence="4">CCAP 11/70</strain>
    </source>
</reference>
<feature type="region of interest" description="Disordered" evidence="2">
    <location>
        <begin position="789"/>
        <end position="1080"/>
    </location>
</feature>
<gene>
    <name evidence="4" type="ORF">HYH03_007854</name>
</gene>
<accession>A0A836BZZ0</accession>
<feature type="region of interest" description="Disordered" evidence="2">
    <location>
        <begin position="1121"/>
        <end position="1191"/>
    </location>
</feature>
<feature type="domain" description="Protein kinase" evidence="3">
    <location>
        <begin position="1447"/>
        <end position="1997"/>
    </location>
</feature>
<feature type="compositionally biased region" description="Pro residues" evidence="2">
    <location>
        <begin position="306"/>
        <end position="315"/>
    </location>
</feature>
<dbReference type="InterPro" id="IPR000719">
    <property type="entry name" value="Prot_kinase_dom"/>
</dbReference>
<dbReference type="Proteomes" id="UP000612055">
    <property type="component" value="Unassembled WGS sequence"/>
</dbReference>
<feature type="compositionally biased region" description="Gly residues" evidence="2">
    <location>
        <begin position="1049"/>
        <end position="1058"/>
    </location>
</feature>
<feature type="compositionally biased region" description="Low complexity" evidence="2">
    <location>
        <begin position="316"/>
        <end position="330"/>
    </location>
</feature>
<keyword evidence="1" id="KW-0945">Host-virus interaction</keyword>
<feature type="compositionally biased region" description="Polar residues" evidence="2">
    <location>
        <begin position="927"/>
        <end position="936"/>
    </location>
</feature>
<feature type="compositionally biased region" description="Low complexity" evidence="2">
    <location>
        <begin position="553"/>
        <end position="564"/>
    </location>
</feature>
<dbReference type="EMBL" id="JAEHOE010000034">
    <property type="protein sequence ID" value="KAG2493918.1"/>
    <property type="molecule type" value="Genomic_DNA"/>
</dbReference>
<feature type="compositionally biased region" description="Pro residues" evidence="2">
    <location>
        <begin position="949"/>
        <end position="961"/>
    </location>
</feature>
<feature type="compositionally biased region" description="Low complexity" evidence="2">
    <location>
        <begin position="583"/>
        <end position="594"/>
    </location>
</feature>
<feature type="region of interest" description="Disordered" evidence="2">
    <location>
        <begin position="249"/>
        <end position="335"/>
    </location>
</feature>
<organism evidence="4 5">
    <name type="scientific">Edaphochlamys debaryana</name>
    <dbReference type="NCBI Taxonomy" id="47281"/>
    <lineage>
        <taxon>Eukaryota</taxon>
        <taxon>Viridiplantae</taxon>
        <taxon>Chlorophyta</taxon>
        <taxon>core chlorophytes</taxon>
        <taxon>Chlorophyceae</taxon>
        <taxon>CS clade</taxon>
        <taxon>Chlamydomonadales</taxon>
        <taxon>Chlamydomonadales incertae sedis</taxon>
        <taxon>Edaphochlamys</taxon>
    </lineage>
</organism>
<feature type="compositionally biased region" description="Polar residues" evidence="2">
    <location>
        <begin position="1061"/>
        <end position="1080"/>
    </location>
</feature>
<evidence type="ECO:0000256" key="1">
    <source>
        <dbReference type="ARBA" id="ARBA00022581"/>
    </source>
</evidence>
<comment type="caution">
    <text evidence="4">The sequence shown here is derived from an EMBL/GenBank/DDBJ whole genome shotgun (WGS) entry which is preliminary data.</text>
</comment>
<feature type="region of interest" description="Disordered" evidence="2">
    <location>
        <begin position="545"/>
        <end position="615"/>
    </location>
</feature>
<dbReference type="GO" id="GO:0005524">
    <property type="term" value="F:ATP binding"/>
    <property type="evidence" value="ECO:0007669"/>
    <property type="project" value="InterPro"/>
</dbReference>
<feature type="compositionally biased region" description="Low complexity" evidence="2">
    <location>
        <begin position="1378"/>
        <end position="1393"/>
    </location>
</feature>
<dbReference type="PANTHER" id="PTHR13037">
    <property type="entry name" value="FORMIN"/>
    <property type="match status" value="1"/>
</dbReference>
<sequence>MPGGFLCSFWRCWGPGDSKVAADNARRSTREGLLRKLTGQSDCLKAADHVKDRPGDSGDDHDSAFRGEGHGEKGQVDSAKPNHTASADPHRQERLLRALLQKAKQALAQQTQSLQQQQIPAMESARRLDGARLKDPEVVRLNKQLVDAASTPRPDARSLMRVELLLGELRRWLRDSGPTPGAATALIYSAGEGLAHAEHAVRSAGQVRFWRPDAVAAFVALVQLYGDLLVQAGRAAPPGQQQARLQELQGVHPQQQAGSGGEREGAAEPARPSASRQPSRQASRTGSSRNVAWVESAPAAAAPCPASDPSPPSSRAPPASSRPGSASQPSQHPPQHPLTFIASALFLRPDWLDLLSDVLELLHFNDEYAAAASAAGRPASEAAGAALALWGFLTQLVKFASEHAVGVQRLNACLQRLGSLLSPPSGALPRLLALAPGEHTLSAQLHAMWLLQVLYDMPDSKVLYTPALADHYVALHHGAMVSSYEASAADPRSAAAELCRIHATLLRSLARHPGQPVRSAFARAGTAAWLLAQVTLESSLLPAAAAEEEQAADRGASSDDSLSSSEDEDEDGDDAGDGKESGSDAGPAGAATEAGEGDASEAGGAGGGTSAAGGAKSGKSFAYTYDLNEDLERLMALEDELGEELELDGFEYDEEGRQLKAKSDARLAAAAAAAAVAAVNARKKAARKGGGGGADGGADGDGDGSSRTGTSDGACQRHSASGDSADGAASVSDAPLGSAHTSRTHADGGGAASGGCGLSLAALGASGGGSGSGGIPRLALGGLRAGSVSSLAGIKPVKPSRSKKPLGGRSRATSHAAPSDYDRDETADAHTTAAHSDTGEEDGDGDEELMPEEAMTPTMDPAAAAERIARWRTTILEDPPPPPGGVEGDGAPSELPPRPSAADLVLPPRPGGGGPRSLPGQAPAATATANSTQRSVWSDGAAADGGGGGPPPRLGPLPSTHPGPHGDLQLLVPGQGQTSNRAAGPNRASLPPLASRPVVPPLRVGASASASGGGGGTEGGSASASARGGGPQSSRAMVLLSASNRAHYNGGGGGGVGSSGPSAATLASPSGTASGQAPDANRNSLAQLSSVRLMASGAGAGAGGGGEAQRPSLVPSLNFASLRRRDGGGGGPASSSDTGRTLPLSSILRTHPGSLPGGSAMDPFATPPSTAALRGGGGGGSGSVGGGGADGAAGTPLQRILEAEPYAEASGVFGSAFGYVPTATGVMAAPPVGVTGAAPLPAAAQYQEGACRRLLYQDPATHVLLLKILMDLLVTPAGALDPAVAPKNPADAGLPHAEFTLLWHLNAPRNAGVVRDLCKGAQRRASEAASAAAAASSARRTAAAAAAAASGVGGASVLHDSARDHPRTARSPASSDSTQPLSPGTGTGTGPTAIATSTTAAAVAAKLAPPAPQPDVAVTAALAATRPAAVMRTLQLLTRAFFDASRYSNLQFVARGAFGGIYRARMDPPRAQTPALRAPPQPLTLQHAAALTVSFALAGPDKELAAAPAPSPAPLAAVPSPLPPGPPPGAAVQSVQVVIKTIQLPSSAFDGCVLPDVYGEVAIMERFRGCEGICQLLDYGMHDDAYWIVMRRYRCSLAEWRGRQKPLSDLLPPASLAAPPGGTSVPGAVEPSLLDTPTFAAADAAAAAAGGAAAAAAAARVYLSALAQVAESLALLAANHVVHFDLKCANVLIEPLPGVKDGELWAPVGTAVAAAPAGAGGEAPAPAPAPAAGLASSPGRAGTVGGGASPGRAGSVSAGGSGVAVAGVPFRCVLADFGEARAYRSAAEAFTSRNRGTEVFKSPEMLLLNARSGRLAQAPSPLAPKAPAPAAAEAAAASPTPAAAATSSSAAGLTGPASPAAGILGSPSARLPPLAGRSPSRPTSAASRHAPDHPHPHTLQQHSLAGAGLASDVWSFGCLAYELLSGCVLFGGDYASVTHRVAFGSGDHLVLTEAERGKLAHLPPLVGLVEGILARDPARRPSVGQIKERIEAARRALAALAAQ</sequence>
<evidence type="ECO:0000259" key="3">
    <source>
        <dbReference type="PROSITE" id="PS50011"/>
    </source>
</evidence>
<feature type="compositionally biased region" description="Low complexity" evidence="2">
    <location>
        <begin position="267"/>
        <end position="284"/>
    </location>
</feature>
<feature type="compositionally biased region" description="Low complexity" evidence="2">
    <location>
        <begin position="1730"/>
        <end position="1741"/>
    </location>
</feature>
<feature type="region of interest" description="Disordered" evidence="2">
    <location>
        <begin position="1862"/>
        <end position="1902"/>
    </location>
</feature>
<dbReference type="GO" id="GO:0004672">
    <property type="term" value="F:protein kinase activity"/>
    <property type="evidence" value="ECO:0007669"/>
    <property type="project" value="InterPro"/>
</dbReference>
<evidence type="ECO:0000256" key="2">
    <source>
        <dbReference type="SAM" id="MobiDB-lite"/>
    </source>
</evidence>
<feature type="compositionally biased region" description="Low complexity" evidence="2">
    <location>
        <begin position="705"/>
        <end position="734"/>
    </location>
</feature>
<dbReference type="OrthoDB" id="568369at2759"/>
<dbReference type="PANTHER" id="PTHR13037:SF24">
    <property type="entry name" value="POLYCOMB PROTEIN PCL-RELATED"/>
    <property type="match status" value="1"/>
</dbReference>
<dbReference type="SMART" id="SM00220">
    <property type="entry name" value="S_TKc"/>
    <property type="match status" value="1"/>
</dbReference>
<dbReference type="SUPFAM" id="SSF56112">
    <property type="entry name" value="Protein kinase-like (PK-like)"/>
    <property type="match status" value="1"/>
</dbReference>
<evidence type="ECO:0000313" key="4">
    <source>
        <dbReference type="EMBL" id="KAG2493918.1"/>
    </source>
</evidence>
<feature type="compositionally biased region" description="Polar residues" evidence="2">
    <location>
        <begin position="1133"/>
        <end position="1148"/>
    </location>
</feature>
<feature type="compositionally biased region" description="Acidic residues" evidence="2">
    <location>
        <begin position="565"/>
        <end position="575"/>
    </location>
</feature>
<dbReference type="InterPro" id="IPR008271">
    <property type="entry name" value="Ser/Thr_kinase_AS"/>
</dbReference>
<dbReference type="Gene3D" id="1.10.510.10">
    <property type="entry name" value="Transferase(Phosphotransferase) domain 1"/>
    <property type="match status" value="2"/>
</dbReference>
<keyword evidence="5" id="KW-1185">Reference proteome</keyword>
<feature type="compositionally biased region" description="Gly residues" evidence="2">
    <location>
        <begin position="688"/>
        <end position="699"/>
    </location>
</feature>
<protein>
    <recommendedName>
        <fullName evidence="3">Protein kinase domain-containing protein</fullName>
    </recommendedName>
</protein>
<feature type="compositionally biased region" description="Low complexity" evidence="2">
    <location>
        <begin position="296"/>
        <end position="305"/>
    </location>
</feature>
<feature type="compositionally biased region" description="Low complexity" evidence="2">
    <location>
        <begin position="1877"/>
        <end position="1888"/>
    </location>
</feature>
<feature type="region of interest" description="Disordered" evidence="2">
    <location>
        <begin position="45"/>
        <end position="90"/>
    </location>
</feature>
<feature type="compositionally biased region" description="Low complexity" evidence="2">
    <location>
        <begin position="853"/>
        <end position="866"/>
    </location>
</feature>
<feature type="compositionally biased region" description="Basic and acidic residues" evidence="2">
    <location>
        <begin position="45"/>
        <end position="75"/>
    </location>
</feature>